<dbReference type="InterPro" id="IPR051531">
    <property type="entry name" value="N-acetyltransferase"/>
</dbReference>
<dbReference type="RefSeq" id="WP_344305715.1">
    <property type="nucleotide sequence ID" value="NZ_BAAAQQ010000014.1"/>
</dbReference>
<feature type="domain" description="N-acetyltransferase" evidence="4">
    <location>
        <begin position="26"/>
        <end position="163"/>
    </location>
</feature>
<reference evidence="5 6" key="1">
    <citation type="journal article" date="2019" name="Int. J. Syst. Evol. Microbiol.">
        <title>The Global Catalogue of Microorganisms (GCM) 10K type strain sequencing project: providing services to taxonomists for standard genome sequencing and annotation.</title>
        <authorList>
            <consortium name="The Broad Institute Genomics Platform"/>
            <consortium name="The Broad Institute Genome Sequencing Center for Infectious Disease"/>
            <person name="Wu L."/>
            <person name="Ma J."/>
        </authorList>
    </citation>
    <scope>NUCLEOTIDE SEQUENCE [LARGE SCALE GENOMIC DNA]</scope>
    <source>
        <strain evidence="5 6">JCM 16021</strain>
    </source>
</reference>
<dbReference type="Proteomes" id="UP001500575">
    <property type="component" value="Unassembled WGS sequence"/>
</dbReference>
<dbReference type="PANTHER" id="PTHR43792:SF8">
    <property type="entry name" value="[RIBOSOMAL PROTEIN US5]-ALANINE N-ACETYLTRANSFERASE"/>
    <property type="match status" value="1"/>
</dbReference>
<proteinExistence type="inferred from homology"/>
<keyword evidence="1" id="KW-0808">Transferase</keyword>
<dbReference type="InterPro" id="IPR000182">
    <property type="entry name" value="GNAT_dom"/>
</dbReference>
<evidence type="ECO:0000313" key="6">
    <source>
        <dbReference type="Proteomes" id="UP001500575"/>
    </source>
</evidence>
<dbReference type="EMBL" id="BAAAQQ010000014">
    <property type="protein sequence ID" value="GAA2134410.1"/>
    <property type="molecule type" value="Genomic_DNA"/>
</dbReference>
<dbReference type="InterPro" id="IPR016181">
    <property type="entry name" value="Acyl_CoA_acyltransferase"/>
</dbReference>
<comment type="caution">
    <text evidence="5">The sequence shown here is derived from an EMBL/GenBank/DDBJ whole genome shotgun (WGS) entry which is preliminary data.</text>
</comment>
<keyword evidence="6" id="KW-1185">Reference proteome</keyword>
<comment type="similarity">
    <text evidence="3">Belongs to the acetyltransferase family. RimJ subfamily.</text>
</comment>
<gene>
    <name evidence="5" type="ORF">GCM10009843_40860</name>
</gene>
<dbReference type="Gene3D" id="3.40.630.30">
    <property type="match status" value="1"/>
</dbReference>
<sequence>MSEPTDEFSHRALIDGLPWPVTTERLSIRPAEVGDAEPVWRYRQVAEVAEWMSSLHAELEAYAAKLEDPEWRSKMLVVERDGVLVGDLYLGVGDPWAQIEVKEQAAHSQAEIGWALDPAQQGHGYAVEAARELCGSASTPHPEGSACAGSWRCASRTTSPRGV</sequence>
<name>A0ABN2YZD0_9ACTN</name>
<dbReference type="Pfam" id="PF13302">
    <property type="entry name" value="Acetyltransf_3"/>
    <property type="match status" value="1"/>
</dbReference>
<dbReference type="PANTHER" id="PTHR43792">
    <property type="entry name" value="GNAT FAMILY, PUTATIVE (AFU_ORTHOLOGUE AFUA_3G00765)-RELATED-RELATED"/>
    <property type="match status" value="1"/>
</dbReference>
<dbReference type="PROSITE" id="PS51186">
    <property type="entry name" value="GNAT"/>
    <property type="match status" value="1"/>
</dbReference>
<evidence type="ECO:0000259" key="4">
    <source>
        <dbReference type="PROSITE" id="PS51186"/>
    </source>
</evidence>
<protein>
    <recommendedName>
        <fullName evidence="4">N-acetyltransferase domain-containing protein</fullName>
    </recommendedName>
</protein>
<evidence type="ECO:0000256" key="3">
    <source>
        <dbReference type="ARBA" id="ARBA00038502"/>
    </source>
</evidence>
<evidence type="ECO:0000313" key="5">
    <source>
        <dbReference type="EMBL" id="GAA2134410.1"/>
    </source>
</evidence>
<evidence type="ECO:0000256" key="1">
    <source>
        <dbReference type="ARBA" id="ARBA00022679"/>
    </source>
</evidence>
<keyword evidence="2" id="KW-0012">Acyltransferase</keyword>
<evidence type="ECO:0000256" key="2">
    <source>
        <dbReference type="ARBA" id="ARBA00023315"/>
    </source>
</evidence>
<accession>A0ABN2YZD0</accession>
<organism evidence="5 6">
    <name type="scientific">Nocardioides bigeumensis</name>
    <dbReference type="NCBI Taxonomy" id="433657"/>
    <lineage>
        <taxon>Bacteria</taxon>
        <taxon>Bacillati</taxon>
        <taxon>Actinomycetota</taxon>
        <taxon>Actinomycetes</taxon>
        <taxon>Propionibacteriales</taxon>
        <taxon>Nocardioidaceae</taxon>
        <taxon>Nocardioides</taxon>
    </lineage>
</organism>
<dbReference type="SUPFAM" id="SSF55729">
    <property type="entry name" value="Acyl-CoA N-acyltransferases (Nat)"/>
    <property type="match status" value="1"/>
</dbReference>